<sequence>MDRLIASPYAKRLAKEQGIDLARLTGSGPNGRIIARDIESAPRQAPAAKAATSPQALSDETILALYEPESYDRVEHSTMSRMIAEKLSQAKATIPHFYLTIDCELDALLATRRKVNAASPAEGPDKYRISVNDFLIKAMALALQKVPKANATWTQGGMLFHKASDVGVAVALEEGGLHTPIVRDADTKTLRHISDEMKDLAKRARGKRLAPHEYQGGVTAISNLGMYGIREFSAIINPPQASILAVGKAEKQLVPRGEEIATVTTMTVTLSCDHRVIDGVLGAKLLAAFKGFVEDPVMMLI</sequence>
<dbReference type="PANTHER" id="PTHR23151">
    <property type="entry name" value="DIHYDROLIPOAMIDE ACETYL/SUCCINYL-TRANSFERASE-RELATED"/>
    <property type="match status" value="1"/>
</dbReference>
<reference evidence="4" key="1">
    <citation type="journal article" date="2019" name="Int. J. Syst. Evol. Microbiol.">
        <title>The Global Catalogue of Microorganisms (GCM) 10K type strain sequencing project: providing services to taxonomists for standard genome sequencing and annotation.</title>
        <authorList>
            <consortium name="The Broad Institute Genomics Platform"/>
            <consortium name="The Broad Institute Genome Sequencing Center for Infectious Disease"/>
            <person name="Wu L."/>
            <person name="Ma J."/>
        </authorList>
    </citation>
    <scope>NUCLEOTIDE SEQUENCE [LARGE SCALE GENOMIC DNA]</scope>
    <source>
        <strain evidence="4">CCUG 61697</strain>
    </source>
</reference>
<dbReference type="Gene3D" id="3.30.559.10">
    <property type="entry name" value="Chloramphenicol acetyltransferase-like domain"/>
    <property type="match status" value="1"/>
</dbReference>
<evidence type="ECO:0000313" key="4">
    <source>
        <dbReference type="Proteomes" id="UP001597102"/>
    </source>
</evidence>
<gene>
    <name evidence="3" type="ORF">ACFQ2F_08895</name>
</gene>
<dbReference type="SUPFAM" id="SSF47005">
    <property type="entry name" value="Peripheral subunit-binding domain of 2-oxo acid dehydrogenase complex"/>
    <property type="match status" value="1"/>
</dbReference>
<evidence type="ECO:0000256" key="1">
    <source>
        <dbReference type="ARBA" id="ARBA00007317"/>
    </source>
</evidence>
<dbReference type="RefSeq" id="WP_379088769.1">
    <property type="nucleotide sequence ID" value="NZ_JBHTJO010000001.1"/>
</dbReference>
<protein>
    <submittedName>
        <fullName evidence="3">2-oxo acid dehydrogenase subunit E2</fullName>
    </submittedName>
</protein>
<dbReference type="Gene3D" id="4.10.320.10">
    <property type="entry name" value="E3-binding domain"/>
    <property type="match status" value="1"/>
</dbReference>
<evidence type="ECO:0000313" key="3">
    <source>
        <dbReference type="EMBL" id="MFD0987214.1"/>
    </source>
</evidence>
<name>A0ABW3JA94_9HYPH</name>
<dbReference type="Pfam" id="PF00198">
    <property type="entry name" value="2-oxoacid_dh"/>
    <property type="match status" value="1"/>
</dbReference>
<comment type="caution">
    <text evidence="3">The sequence shown here is derived from an EMBL/GenBank/DDBJ whole genome shotgun (WGS) entry which is preliminary data.</text>
</comment>
<dbReference type="InterPro" id="IPR001078">
    <property type="entry name" value="2-oxoacid_DH_actylTfrase"/>
</dbReference>
<dbReference type="Pfam" id="PF02817">
    <property type="entry name" value="E3_binding"/>
    <property type="match status" value="1"/>
</dbReference>
<dbReference type="PANTHER" id="PTHR23151:SF90">
    <property type="entry name" value="DIHYDROLIPOYLLYSINE-RESIDUE ACETYLTRANSFERASE COMPONENT OF PYRUVATE DEHYDROGENASE COMPLEX, MITOCHONDRIAL-RELATED"/>
    <property type="match status" value="1"/>
</dbReference>
<accession>A0ABW3JA94</accession>
<dbReference type="InterPro" id="IPR023213">
    <property type="entry name" value="CAT-like_dom_sf"/>
</dbReference>
<dbReference type="InterPro" id="IPR036625">
    <property type="entry name" value="E3-bd_dom_sf"/>
</dbReference>
<dbReference type="PROSITE" id="PS51826">
    <property type="entry name" value="PSBD"/>
    <property type="match status" value="1"/>
</dbReference>
<comment type="similarity">
    <text evidence="1">Belongs to the 2-oxoacid dehydrogenase family.</text>
</comment>
<dbReference type="EMBL" id="JBHTJO010000001">
    <property type="protein sequence ID" value="MFD0987214.1"/>
    <property type="molecule type" value="Genomic_DNA"/>
</dbReference>
<proteinExistence type="inferred from homology"/>
<dbReference type="Proteomes" id="UP001597102">
    <property type="component" value="Unassembled WGS sequence"/>
</dbReference>
<dbReference type="InterPro" id="IPR045257">
    <property type="entry name" value="E2/Pdx1"/>
</dbReference>
<dbReference type="SUPFAM" id="SSF52777">
    <property type="entry name" value="CoA-dependent acyltransferases"/>
    <property type="match status" value="1"/>
</dbReference>
<keyword evidence="4" id="KW-1185">Reference proteome</keyword>
<evidence type="ECO:0000259" key="2">
    <source>
        <dbReference type="PROSITE" id="PS51826"/>
    </source>
</evidence>
<feature type="domain" description="Peripheral subunit-binding (PSBD)" evidence="2">
    <location>
        <begin position="5"/>
        <end position="42"/>
    </location>
</feature>
<dbReference type="InterPro" id="IPR004167">
    <property type="entry name" value="PSBD"/>
</dbReference>
<organism evidence="3 4">
    <name type="scientific">Methyloligella solikamskensis</name>
    <dbReference type="NCBI Taxonomy" id="1177756"/>
    <lineage>
        <taxon>Bacteria</taxon>
        <taxon>Pseudomonadati</taxon>
        <taxon>Pseudomonadota</taxon>
        <taxon>Alphaproteobacteria</taxon>
        <taxon>Hyphomicrobiales</taxon>
        <taxon>Hyphomicrobiaceae</taxon>
        <taxon>Methyloligella</taxon>
    </lineage>
</organism>